<evidence type="ECO:0000313" key="3">
    <source>
        <dbReference type="Proteomes" id="UP000002058"/>
    </source>
</evidence>
<name>C4JG71_UNCRE</name>
<dbReference type="HOGENOM" id="CLU_148787_0_0_1"/>
<dbReference type="InParanoid" id="C4JG71"/>
<keyword evidence="3" id="KW-1185">Reference proteome</keyword>
<evidence type="ECO:0000313" key="2">
    <source>
        <dbReference type="EMBL" id="EEP77620.1"/>
    </source>
</evidence>
<feature type="compositionally biased region" description="Polar residues" evidence="1">
    <location>
        <begin position="15"/>
        <end position="43"/>
    </location>
</feature>
<sequence length="125" mass="13693">MTQPSAGGKSPASKLASSISKSRQILPDPTNSFKPGTKQSSPVVRNMDQITRIGAQRSMPMQPNPAVQDIRKTKQYRSFARSYALYERVFYDRQPKSLPGVNAFSPAEPSNQPSDISTSNESTTS</sequence>
<dbReference type="KEGG" id="ure:UREG_02469"/>
<dbReference type="VEuPathDB" id="FungiDB:UREG_02469"/>
<dbReference type="AlphaFoldDB" id="C4JG71"/>
<dbReference type="OrthoDB" id="3784821at2759"/>
<feature type="compositionally biased region" description="Polar residues" evidence="1">
    <location>
        <begin position="108"/>
        <end position="125"/>
    </location>
</feature>
<reference evidence="3" key="1">
    <citation type="journal article" date="2009" name="Genome Res.">
        <title>Comparative genomic analyses of the human fungal pathogens Coccidioides and their relatives.</title>
        <authorList>
            <person name="Sharpton T.J."/>
            <person name="Stajich J.E."/>
            <person name="Rounsley S.D."/>
            <person name="Gardner M.J."/>
            <person name="Wortman J.R."/>
            <person name="Jordar V.S."/>
            <person name="Maiti R."/>
            <person name="Kodira C.D."/>
            <person name="Neafsey D.E."/>
            <person name="Zeng Q."/>
            <person name="Hung C.-Y."/>
            <person name="McMahan C."/>
            <person name="Muszewska A."/>
            <person name="Grynberg M."/>
            <person name="Mandel M.A."/>
            <person name="Kellner E.M."/>
            <person name="Barker B.M."/>
            <person name="Galgiani J.N."/>
            <person name="Orbach M.J."/>
            <person name="Kirkland T.N."/>
            <person name="Cole G.T."/>
            <person name="Henn M.R."/>
            <person name="Birren B.W."/>
            <person name="Taylor J.W."/>
        </authorList>
    </citation>
    <scope>NUCLEOTIDE SEQUENCE [LARGE SCALE GENOMIC DNA]</scope>
    <source>
        <strain evidence="3">UAMH 1704</strain>
    </source>
</reference>
<dbReference type="STRING" id="336963.C4JG71"/>
<dbReference type="EMBL" id="CH476615">
    <property type="protein sequence ID" value="EEP77620.1"/>
    <property type="molecule type" value="Genomic_DNA"/>
</dbReference>
<evidence type="ECO:0000256" key="1">
    <source>
        <dbReference type="SAM" id="MobiDB-lite"/>
    </source>
</evidence>
<dbReference type="eggNOG" id="ENOG502T0NR">
    <property type="taxonomic scope" value="Eukaryota"/>
</dbReference>
<organism evidence="2 3">
    <name type="scientific">Uncinocarpus reesii (strain UAMH 1704)</name>
    <dbReference type="NCBI Taxonomy" id="336963"/>
    <lineage>
        <taxon>Eukaryota</taxon>
        <taxon>Fungi</taxon>
        <taxon>Dikarya</taxon>
        <taxon>Ascomycota</taxon>
        <taxon>Pezizomycotina</taxon>
        <taxon>Eurotiomycetes</taxon>
        <taxon>Eurotiomycetidae</taxon>
        <taxon>Onygenales</taxon>
        <taxon>Onygenaceae</taxon>
        <taxon>Uncinocarpus</taxon>
    </lineage>
</organism>
<dbReference type="GeneID" id="8443157"/>
<feature type="region of interest" description="Disordered" evidence="1">
    <location>
        <begin position="96"/>
        <end position="125"/>
    </location>
</feature>
<dbReference type="Proteomes" id="UP000002058">
    <property type="component" value="Unassembled WGS sequence"/>
</dbReference>
<gene>
    <name evidence="2" type="ORF">UREG_02469</name>
</gene>
<accession>C4JG71</accession>
<feature type="region of interest" description="Disordered" evidence="1">
    <location>
        <begin position="1"/>
        <end position="73"/>
    </location>
</feature>
<dbReference type="RefSeq" id="XP_002542953.1">
    <property type="nucleotide sequence ID" value="XM_002542907.1"/>
</dbReference>
<protein>
    <submittedName>
        <fullName evidence="2">Uncharacterized protein</fullName>
    </submittedName>
</protein>
<dbReference type="OMA" id="RWTMTIV"/>
<proteinExistence type="predicted"/>